<keyword evidence="3" id="KW-1185">Reference proteome</keyword>
<dbReference type="KEGG" id="bwa:HLV38_01680"/>
<dbReference type="Gene3D" id="3.30.565.10">
    <property type="entry name" value="Histidine kinase-like ATPase, C-terminal domain"/>
    <property type="match status" value="1"/>
</dbReference>
<gene>
    <name evidence="2" type="ORF">HLV38_01680</name>
</gene>
<name>A0A6M8J094_9ACTN</name>
<dbReference type="Proteomes" id="UP000503297">
    <property type="component" value="Chromosome"/>
</dbReference>
<dbReference type="InterPro" id="IPR036890">
    <property type="entry name" value="HATPase_C_sf"/>
</dbReference>
<evidence type="ECO:0000313" key="2">
    <source>
        <dbReference type="EMBL" id="QKF06977.1"/>
    </source>
</evidence>
<dbReference type="SUPFAM" id="SSF55874">
    <property type="entry name" value="ATPase domain of HSP90 chaperone/DNA topoisomerase II/histidine kinase"/>
    <property type="match status" value="1"/>
</dbReference>
<organism evidence="2 3">
    <name type="scientific">Berryella wangjianweii</name>
    <dbReference type="NCBI Taxonomy" id="2734634"/>
    <lineage>
        <taxon>Bacteria</taxon>
        <taxon>Bacillati</taxon>
        <taxon>Actinomycetota</taxon>
        <taxon>Coriobacteriia</taxon>
        <taxon>Eggerthellales</taxon>
        <taxon>Eggerthellaceae</taxon>
        <taxon>Berryella</taxon>
    </lineage>
</organism>
<dbReference type="AlphaFoldDB" id="A0A6M8J094"/>
<dbReference type="Pfam" id="PF02518">
    <property type="entry name" value="HATPase_c"/>
    <property type="match status" value="1"/>
</dbReference>
<keyword evidence="2" id="KW-0067">ATP-binding</keyword>
<dbReference type="GO" id="GO:0005524">
    <property type="term" value="F:ATP binding"/>
    <property type="evidence" value="ECO:0007669"/>
    <property type="project" value="UniProtKB-KW"/>
</dbReference>
<reference evidence="3" key="1">
    <citation type="submission" date="2020-05" db="EMBL/GenBank/DDBJ databases">
        <title>Novel species in genus Nocardioides.</title>
        <authorList>
            <person name="Zhang G."/>
        </authorList>
    </citation>
    <scope>NUCLEOTIDE SEQUENCE [LARGE SCALE GENOMIC DNA]</scope>
    <source>
        <strain evidence="3">zg-1050</strain>
    </source>
</reference>
<evidence type="ECO:0000313" key="3">
    <source>
        <dbReference type="Proteomes" id="UP000503297"/>
    </source>
</evidence>
<dbReference type="EMBL" id="CP053716">
    <property type="protein sequence ID" value="QKF06977.1"/>
    <property type="molecule type" value="Genomic_DNA"/>
</dbReference>
<dbReference type="RefSeq" id="WP_173163731.1">
    <property type="nucleotide sequence ID" value="NZ_CP053716.1"/>
</dbReference>
<evidence type="ECO:0000259" key="1">
    <source>
        <dbReference type="Pfam" id="PF02518"/>
    </source>
</evidence>
<feature type="domain" description="Histidine kinase/HSP90-like ATPase" evidence="1">
    <location>
        <begin position="49"/>
        <end position="150"/>
    </location>
</feature>
<protein>
    <submittedName>
        <fullName evidence="2">ATP-binding protein</fullName>
    </submittedName>
</protein>
<keyword evidence="2" id="KW-0547">Nucleotide-binding</keyword>
<accession>A0A6M8J094</accession>
<sequence>MDEGSLTAFVKRVSGSDHQRVEEDFGEGFVRLRISEAERRQALQDIRGSEDIVLELLRNARDAHASHIFLATSREGARRTILCIDDGEGIPASMHRRVFEPRVTSKLDSSHLDTWGLHGRGMALYSISQAASDARVVASSPGQGTALWVETSIDQVGERRNQSTFPTFVRGEGNGVAVRGPRNILRTCCEFALAERARCTVHVGSATEVAAALFHHACGSLSSFDRAFGPDPASLPVAKRLGLAADPASFARIAATLGLSFSERSARRILDGAVAPAPGILDLVSIEAPPTRSNAPRHRRPDACSVSLSAEDRAQLAEGVRAAYAPLAQRFYLEPDVEPLVRVSGDRLLISVPLASQREGR</sequence>
<dbReference type="InterPro" id="IPR003594">
    <property type="entry name" value="HATPase_dom"/>
</dbReference>
<proteinExistence type="predicted"/>